<keyword evidence="2 6" id="KW-0812">Transmembrane</keyword>
<evidence type="ECO:0000256" key="2">
    <source>
        <dbReference type="ARBA" id="ARBA00022692"/>
    </source>
</evidence>
<reference evidence="8 9" key="2">
    <citation type="journal article" date="2013" name="PLoS ONE">
        <title>Whole genome mapping and re-organization of the nuclear and mitochondrial genomes of Babesia microti isolates.</title>
        <authorList>
            <person name="Cornillot E."/>
            <person name="Dassouli A."/>
            <person name="Garg A."/>
            <person name="Pachikara N."/>
            <person name="Randazzo S."/>
            <person name="Depoix D."/>
            <person name="Carcy B."/>
            <person name="Delbecq S."/>
            <person name="Frutos R."/>
            <person name="Silva J.C."/>
            <person name="Sutton R."/>
            <person name="Krause P.J."/>
            <person name="Mamoun C.B."/>
        </authorList>
    </citation>
    <scope>NUCLEOTIDE SEQUENCE [LARGE SCALE GENOMIC DNA]</scope>
    <source>
        <strain evidence="8 9">RI</strain>
    </source>
</reference>
<dbReference type="GO" id="GO:0012505">
    <property type="term" value="C:endomembrane system"/>
    <property type="evidence" value="ECO:0007669"/>
    <property type="project" value="UniProtKB-SubCell"/>
</dbReference>
<organism evidence="8 9">
    <name type="scientific">Babesia microti (strain RI)</name>
    <dbReference type="NCBI Taxonomy" id="1133968"/>
    <lineage>
        <taxon>Eukaryota</taxon>
        <taxon>Sar</taxon>
        <taxon>Alveolata</taxon>
        <taxon>Apicomplexa</taxon>
        <taxon>Aconoidasida</taxon>
        <taxon>Piroplasmida</taxon>
        <taxon>Babesiidae</taxon>
        <taxon>Babesia</taxon>
    </lineage>
</organism>
<evidence type="ECO:0000256" key="3">
    <source>
        <dbReference type="ARBA" id="ARBA00022989"/>
    </source>
</evidence>
<dbReference type="GO" id="GO:0005737">
    <property type="term" value="C:cytoplasm"/>
    <property type="evidence" value="ECO:0007669"/>
    <property type="project" value="TreeGrafter"/>
</dbReference>
<keyword evidence="3 6" id="KW-1133">Transmembrane helix</keyword>
<dbReference type="InterPro" id="IPR045120">
    <property type="entry name" value="Suco/Slp1-like"/>
</dbReference>
<reference evidence="8 9" key="3">
    <citation type="journal article" date="2016" name="Sci. Rep.">
        <title>Genome-wide diversity and gene expression profiling of Babesia microti isolates identify polymorphic genes that mediate host-pathogen interactions.</title>
        <authorList>
            <person name="Silva J.C."/>
            <person name="Cornillot E."/>
            <person name="McCracken C."/>
            <person name="Usmani-Brown S."/>
            <person name="Dwivedi A."/>
            <person name="Ifeonu O.O."/>
            <person name="Crabtree J."/>
            <person name="Gotia H.T."/>
            <person name="Virji A.Z."/>
            <person name="Reynes C."/>
            <person name="Colinge J."/>
            <person name="Kumar V."/>
            <person name="Lawres L."/>
            <person name="Pazzi J.E."/>
            <person name="Pablo J.V."/>
            <person name="Hung C."/>
            <person name="Brancato J."/>
            <person name="Kumari P."/>
            <person name="Orvis J."/>
            <person name="Tretina K."/>
            <person name="Chibucos M."/>
            <person name="Ott S."/>
            <person name="Sadzewicz L."/>
            <person name="Sengamalay N."/>
            <person name="Shetty A.C."/>
            <person name="Su Q."/>
            <person name="Tallon L."/>
            <person name="Fraser C.M."/>
            <person name="Frutos R."/>
            <person name="Molina D.M."/>
            <person name="Krause P.J."/>
            <person name="Ben Mamoun C."/>
        </authorList>
    </citation>
    <scope>NUCLEOTIDE SEQUENCE [LARGE SCALE GENOMIC DNA]</scope>
    <source>
        <strain evidence="8 9">RI</strain>
    </source>
</reference>
<dbReference type="VEuPathDB" id="PiroplasmaDB:BMR1_01G01015"/>
<evidence type="ECO:0000313" key="8">
    <source>
        <dbReference type="EMBL" id="SIO73239.1"/>
    </source>
</evidence>
<dbReference type="Proteomes" id="UP000002899">
    <property type="component" value="Chromosome I"/>
</dbReference>
<dbReference type="PANTHER" id="PTHR12953:SF0">
    <property type="entry name" value="SUN DOMAIN-CONTAINING OSSIFICATION FACTOR"/>
    <property type="match status" value="1"/>
</dbReference>
<dbReference type="AlphaFoldDB" id="A0A1N6LWJ6"/>
<dbReference type="GO" id="GO:0034975">
    <property type="term" value="P:protein folding in endoplasmic reticulum"/>
    <property type="evidence" value="ECO:0007669"/>
    <property type="project" value="TreeGrafter"/>
</dbReference>
<feature type="region of interest" description="Disordered" evidence="5">
    <location>
        <begin position="521"/>
        <end position="552"/>
    </location>
</feature>
<sequence length="682" mass="79345">MFLLHEINGACYIVLYVCRVVLPPLNSTMSFMKCVILSMIILVYKSFDIINIEPELKSIFKNTFLYKLFYGNTFQPENLIQEHIPKIVGGNSVIRGRDFKQHEFKLKVDFASSESGAKIISFAPAITTVQNIQLQDKNAYMLVPCKEVSWFILSFNDKIYLEHIALTFLEHYASTFKLIRISASDAFPSSNWNTLAEIETLVTRSDEIFDISESCRYLEPSGCWARYLKVEMLSHHTIENNYYCSLTTFRVYGLTAVEVLENEISGKKDSYLSSSEEIVYSQGYSYYDLTPKLKKLALFIKSRSFHRPSESRTVLENFQFDQIFHISLLEEIYDPEYGNYDQDDLTILKDKFECRHFEKPPLEFKKSCKIIHNIAWACYGQVSDFTRDGIYNITLKSNQFSVNLNSYQLISYIWDNLCTLHLIPLGYINAGELFNAVYNKNLPIYSPLIHIISIKYCMEIRISVSSNFKKELLRRAALRIISKTMFPRREFDVPNMHNYTGNFYGISSDFVAYDSRGKINSKIQPGTQSTNSPKKKMAQQPSNSVKSHRDKIQSSKHVLLSISERMKVTEAEYKSIKLELDALMEFHRENFSIIQSLTRENLHLSASLHDLKEKVQSICLDKNEYKNMWIRFILKCLMLFKSSLSIIAVGIAIYSLYHNFRMKSDIIEYQRQLDEYKKKNTS</sequence>
<evidence type="ECO:0000259" key="7">
    <source>
        <dbReference type="PROSITE" id="PS51469"/>
    </source>
</evidence>
<feature type="domain" description="SUN" evidence="7">
    <location>
        <begin position="90"/>
        <end position="256"/>
    </location>
</feature>
<feature type="compositionally biased region" description="Polar residues" evidence="5">
    <location>
        <begin position="521"/>
        <end position="532"/>
    </location>
</feature>
<dbReference type="RefSeq" id="XP_021337346.1">
    <property type="nucleotide sequence ID" value="XM_021481963.1"/>
</dbReference>
<dbReference type="InterPro" id="IPR012919">
    <property type="entry name" value="SUN_dom"/>
</dbReference>
<dbReference type="OrthoDB" id="266334at2759"/>
<dbReference type="KEGG" id="bmic:BMR1_01G01015"/>
<comment type="subcellular location">
    <subcellularLocation>
        <location evidence="1">Endomembrane system</location>
    </subcellularLocation>
</comment>
<keyword evidence="9" id="KW-1185">Reference proteome</keyword>
<accession>A0A1N6LWJ6</accession>
<name>A0A1N6LWJ6_BABMR</name>
<evidence type="ECO:0000256" key="1">
    <source>
        <dbReference type="ARBA" id="ARBA00004308"/>
    </source>
</evidence>
<gene>
    <name evidence="8" type="ORF">BMR1_01G01015</name>
</gene>
<feature type="transmembrane region" description="Helical" evidence="6">
    <location>
        <begin position="632"/>
        <end position="657"/>
    </location>
</feature>
<proteinExistence type="predicted"/>
<protein>
    <submittedName>
        <fullName evidence="8">SUN domain-containing protein 2</fullName>
    </submittedName>
</protein>
<dbReference type="PROSITE" id="PS51469">
    <property type="entry name" value="SUN"/>
    <property type="match status" value="1"/>
</dbReference>
<reference evidence="8 9" key="1">
    <citation type="journal article" date="2012" name="Nucleic Acids Res.">
        <title>Sequencing of the smallest Apicomplexan genome from the human pathogen Babesia microti.</title>
        <authorList>
            <person name="Cornillot E."/>
            <person name="Hadj-Kaddour K."/>
            <person name="Dassouli A."/>
            <person name="Noel B."/>
            <person name="Ranwez V."/>
            <person name="Vacherie B."/>
            <person name="Augagneur Y."/>
            <person name="Bres V."/>
            <person name="Duclos A."/>
            <person name="Randazzo S."/>
            <person name="Carcy B."/>
            <person name="Debierre-Grockiego F."/>
            <person name="Delbecq S."/>
            <person name="Moubri-Menage K."/>
            <person name="Shams-Eldin H."/>
            <person name="Usmani-Brown S."/>
            <person name="Bringaud F."/>
            <person name="Wincker P."/>
            <person name="Vivares C.P."/>
            <person name="Schwarz R.T."/>
            <person name="Schetters T.P."/>
            <person name="Krause P.J."/>
            <person name="Gorenflot A."/>
            <person name="Berry V."/>
            <person name="Barbe V."/>
            <person name="Ben Mamoun C."/>
        </authorList>
    </citation>
    <scope>NUCLEOTIDE SEQUENCE [LARGE SCALE GENOMIC DNA]</scope>
    <source>
        <strain evidence="8 9">RI</strain>
    </source>
</reference>
<dbReference type="PANTHER" id="PTHR12953">
    <property type="entry name" value="MEMBRANE PROTEIN CH1 RELATED"/>
    <property type="match status" value="1"/>
</dbReference>
<evidence type="ECO:0000256" key="4">
    <source>
        <dbReference type="ARBA" id="ARBA00023136"/>
    </source>
</evidence>
<evidence type="ECO:0000313" key="9">
    <source>
        <dbReference type="Proteomes" id="UP000002899"/>
    </source>
</evidence>
<keyword evidence="4 6" id="KW-0472">Membrane</keyword>
<evidence type="ECO:0000256" key="5">
    <source>
        <dbReference type="SAM" id="MobiDB-lite"/>
    </source>
</evidence>
<dbReference type="Pfam" id="PF07738">
    <property type="entry name" value="Sad1_UNC"/>
    <property type="match status" value="1"/>
</dbReference>
<dbReference type="GO" id="GO:0016020">
    <property type="term" value="C:membrane"/>
    <property type="evidence" value="ECO:0007669"/>
    <property type="project" value="InterPro"/>
</dbReference>
<dbReference type="EMBL" id="FO082871">
    <property type="protein sequence ID" value="SIO73239.1"/>
    <property type="molecule type" value="Genomic_DNA"/>
</dbReference>
<evidence type="ECO:0000256" key="6">
    <source>
        <dbReference type="SAM" id="Phobius"/>
    </source>
</evidence>
<dbReference type="GeneID" id="24423280"/>